<dbReference type="RefSeq" id="WP_099511836.1">
    <property type="nucleotide sequence ID" value="NZ_CP016616.1"/>
</dbReference>
<sequence length="150" mass="15345">MKIATLGAAVLLAVLSLQSPPAKAAPFPGIGAPADTNLAPIEMVQHRRGGAARGGFVAHGPRGGVVAGRGAAVARPGYRPVPVARPVARSWVRPPGYWWRPGAAVAAGAAVGFVTAAAATAYVTTPAPAPGYCWYYTNTQRTQGFWDACP</sequence>
<accession>A0A1B2ELA4</accession>
<evidence type="ECO:0000256" key="1">
    <source>
        <dbReference type="SAM" id="SignalP"/>
    </source>
</evidence>
<evidence type="ECO:0008006" key="3">
    <source>
        <dbReference type="Google" id="ProtNLM"/>
    </source>
</evidence>
<feature type="chain" id="PRO_5008536062" description="Lectin-like protein BA14k" evidence="1">
    <location>
        <begin position="25"/>
        <end position="150"/>
    </location>
</feature>
<keyword evidence="1" id="KW-0732">Signal</keyword>
<dbReference type="AlphaFoldDB" id="A0A1B2ELA4"/>
<name>A0A1B2ELA4_9HYPH</name>
<protein>
    <recommendedName>
        <fullName evidence="3">Lectin-like protein BA14k</fullName>
    </recommendedName>
</protein>
<gene>
    <name evidence="2" type="ORF">BB934_23130</name>
</gene>
<evidence type="ECO:0000313" key="2">
    <source>
        <dbReference type="EMBL" id="ANY80766.1"/>
    </source>
</evidence>
<dbReference type="EMBL" id="CP016616">
    <property type="protein sequence ID" value="ANY80766.1"/>
    <property type="molecule type" value="Genomic_DNA"/>
</dbReference>
<reference evidence="2" key="1">
    <citation type="submission" date="2016-07" db="EMBL/GenBank/DDBJ databases">
        <title>Microvirga ossetica sp. nov. a new species of rhizobia isolated from root nodules of the legume species Vicia alpestris Steven originated from North Ossetia region in the Caucasus.</title>
        <authorList>
            <person name="Safronova V.I."/>
            <person name="Kuznetsova I.G."/>
            <person name="Sazanova A.L."/>
            <person name="Belimov A."/>
            <person name="Andronov E."/>
            <person name="Osledkin Y.S."/>
            <person name="Onishchuk O.P."/>
            <person name="Kurchak O.N."/>
            <person name="Shaposhnikov A.I."/>
            <person name="Willems A."/>
            <person name="Tikhonovich I.A."/>
        </authorList>
    </citation>
    <scope>NUCLEOTIDE SEQUENCE [LARGE SCALE GENOMIC DNA]</scope>
    <source>
        <strain evidence="2">V5/3M</strain>
    </source>
</reference>
<proteinExistence type="predicted"/>
<organism evidence="2">
    <name type="scientific">Microvirga ossetica</name>
    <dbReference type="NCBI Taxonomy" id="1882682"/>
    <lineage>
        <taxon>Bacteria</taxon>
        <taxon>Pseudomonadati</taxon>
        <taxon>Pseudomonadota</taxon>
        <taxon>Alphaproteobacteria</taxon>
        <taxon>Hyphomicrobiales</taxon>
        <taxon>Methylobacteriaceae</taxon>
        <taxon>Microvirga</taxon>
    </lineage>
</organism>
<dbReference type="KEGG" id="moc:BB934_23130"/>
<feature type="signal peptide" evidence="1">
    <location>
        <begin position="1"/>
        <end position="24"/>
    </location>
</feature>